<organism evidence="2">
    <name type="scientific">freshwater metagenome</name>
    <dbReference type="NCBI Taxonomy" id="449393"/>
    <lineage>
        <taxon>unclassified sequences</taxon>
        <taxon>metagenomes</taxon>
        <taxon>ecological metagenomes</taxon>
    </lineage>
</organism>
<gene>
    <name evidence="2" type="ORF">UFOPK3004_01835</name>
</gene>
<dbReference type="SUPFAM" id="SSF109854">
    <property type="entry name" value="DinB/YfiT-like putative metalloenzymes"/>
    <property type="match status" value="1"/>
</dbReference>
<evidence type="ECO:0000313" key="2">
    <source>
        <dbReference type="EMBL" id="CAB4821135.1"/>
    </source>
</evidence>
<dbReference type="NCBIfam" id="TIGR03083">
    <property type="entry name" value="maleylpyruvate isomerase family mycothiol-dependent enzyme"/>
    <property type="match status" value="1"/>
</dbReference>
<dbReference type="GO" id="GO:0046872">
    <property type="term" value="F:metal ion binding"/>
    <property type="evidence" value="ECO:0007669"/>
    <property type="project" value="InterPro"/>
</dbReference>
<evidence type="ECO:0000259" key="1">
    <source>
        <dbReference type="Pfam" id="PF11716"/>
    </source>
</evidence>
<sequence>MENSFDATTINRQVEGLAASHQLLLERLGGLTDNMVSRPSLLSGWTVGHVLAHIAQQGDSITRLFLAAELGEIVDQYDGGFAARVDAINQAASRTADEQVADVRRSIYALEGAIASAREGWFGSARMVSGIEVRVTDLPLRRWREVEVHRGDLGLAELDCAGPDSWSLDYVRHDLSVMTMQWKSRGSMGLTDLPQQIRTQSPTVRLAWLMGRVTIEGLAPAGLMG</sequence>
<reference evidence="2" key="1">
    <citation type="submission" date="2020-05" db="EMBL/GenBank/DDBJ databases">
        <authorList>
            <person name="Chiriac C."/>
            <person name="Salcher M."/>
            <person name="Ghai R."/>
            <person name="Kavagutti S V."/>
        </authorList>
    </citation>
    <scope>NUCLEOTIDE SEQUENCE</scope>
</reference>
<accession>A0A6J6ZK10</accession>
<protein>
    <submittedName>
        <fullName evidence="2">Unannotated protein</fullName>
    </submittedName>
</protein>
<dbReference type="Pfam" id="PF11716">
    <property type="entry name" value="MDMPI_N"/>
    <property type="match status" value="1"/>
</dbReference>
<feature type="domain" description="Mycothiol-dependent maleylpyruvate isomerase metal-binding" evidence="1">
    <location>
        <begin position="17"/>
        <end position="153"/>
    </location>
</feature>
<dbReference type="Gene3D" id="1.20.120.450">
    <property type="entry name" value="dinb family like domain"/>
    <property type="match status" value="1"/>
</dbReference>
<dbReference type="InterPro" id="IPR034660">
    <property type="entry name" value="DinB/YfiT-like"/>
</dbReference>
<name>A0A6J6ZK10_9ZZZZ</name>
<dbReference type="AlphaFoldDB" id="A0A6J6ZK10"/>
<dbReference type="InterPro" id="IPR024344">
    <property type="entry name" value="MDMPI_metal-binding"/>
</dbReference>
<dbReference type="EMBL" id="CAFAAL010000247">
    <property type="protein sequence ID" value="CAB4821135.1"/>
    <property type="molecule type" value="Genomic_DNA"/>
</dbReference>
<dbReference type="InterPro" id="IPR017517">
    <property type="entry name" value="Maleyloyr_isom"/>
</dbReference>
<proteinExistence type="predicted"/>